<sequence length="730" mass="83032">MFSNIRKTNSVYHLHILTQEALDHADLTVLTGTIGATSLLKNCLWFYIQSIQDSKQTQTTLLQNSFKKYQEMEEALAERLLDLHCRLLSLYILQDADCLDWKNPNPFFESERGSYIIQMWWLYMKGTKENLWNSVPPKMAQRVFMGMLNESLTILTVRYTQASPSMHRTTLLIVDLSNLLLCIAQLLPCVCDNAEDYMGISLNKRSKILRDIHSKCQELLYCLMLRGAPLDILNRVFRRGVEKIELFKCKNSGPSPWILFSLPNIFIQFPRNILKLEDFPSNIAISLELMVLLSQSQPSWSLLLKVLGLKSCKLLNMIIQLCLNKCKDEIKCSGGSKNNCLGFLCSGNGQCGDVDQTVAIFNSLHYFDLFRAATDVLLTVSNTEELLKILLEPISRKCDWGKCLDRRNVWNQKKPGWYIAVMDLTKPILSKIIDTAINAVKTGASMYQAMSIILVCFSYFWDCLDPNVLRFTNMIQDILPSDIIPLHHSVLLQTLVSALYSSLLVKSMEKKRITLVSEKNNGDGDKEPISSVSTTFDGINSSNSEIALALAEGLCSIDEDNKHTDQIEEFLNQTKNCIEITDFEMTGSARLEGNVQMCENIVSDLLITERGKQNMKILFHFVKNNYDWIFQQLGIGSESAEFTPNKVIRNSETLLFTMFHIGARPFDQVLTGEWQPQWINLLETPMGLTTDKVSTHINQRWEFSDINSSSLTTQDKQAINNISTVLKSVT</sequence>
<dbReference type="Proteomes" id="UP001431783">
    <property type="component" value="Unassembled WGS sequence"/>
</dbReference>
<dbReference type="PANTHER" id="PTHR33960:SF1">
    <property type="entry name" value="SIMILAR TO KIAA0825 PROTEIN"/>
    <property type="match status" value="1"/>
</dbReference>
<accession>A0AAW1TK38</accession>
<reference evidence="1 2" key="1">
    <citation type="submission" date="2023-03" db="EMBL/GenBank/DDBJ databases">
        <title>Genome insight into feeding habits of ladybird beetles.</title>
        <authorList>
            <person name="Li H.-S."/>
            <person name="Huang Y.-H."/>
            <person name="Pang H."/>
        </authorList>
    </citation>
    <scope>NUCLEOTIDE SEQUENCE [LARGE SCALE GENOMIC DNA]</scope>
    <source>
        <strain evidence="1">SYSU_2023b</strain>
        <tissue evidence="1">Whole body</tissue>
    </source>
</reference>
<evidence type="ECO:0000313" key="1">
    <source>
        <dbReference type="EMBL" id="KAK9871526.1"/>
    </source>
</evidence>
<name>A0AAW1TK38_9CUCU</name>
<gene>
    <name evidence="1" type="ORF">WA026_012898</name>
</gene>
<organism evidence="1 2">
    <name type="scientific">Henosepilachna vigintioctopunctata</name>
    <dbReference type="NCBI Taxonomy" id="420089"/>
    <lineage>
        <taxon>Eukaryota</taxon>
        <taxon>Metazoa</taxon>
        <taxon>Ecdysozoa</taxon>
        <taxon>Arthropoda</taxon>
        <taxon>Hexapoda</taxon>
        <taxon>Insecta</taxon>
        <taxon>Pterygota</taxon>
        <taxon>Neoptera</taxon>
        <taxon>Endopterygota</taxon>
        <taxon>Coleoptera</taxon>
        <taxon>Polyphaga</taxon>
        <taxon>Cucujiformia</taxon>
        <taxon>Coccinelloidea</taxon>
        <taxon>Coccinellidae</taxon>
        <taxon>Epilachninae</taxon>
        <taxon>Epilachnini</taxon>
        <taxon>Henosepilachna</taxon>
    </lineage>
</organism>
<proteinExistence type="predicted"/>
<dbReference type="InterPro" id="IPR027993">
    <property type="entry name" value="DUF4495"/>
</dbReference>
<dbReference type="PANTHER" id="PTHR33960">
    <property type="entry name" value="SIMILAR TO KIAA0825 PROTEIN"/>
    <property type="match status" value="1"/>
</dbReference>
<dbReference type="AlphaFoldDB" id="A0AAW1TK38"/>
<comment type="caution">
    <text evidence="1">The sequence shown here is derived from an EMBL/GenBank/DDBJ whole genome shotgun (WGS) entry which is preliminary data.</text>
</comment>
<keyword evidence="2" id="KW-1185">Reference proteome</keyword>
<protein>
    <submittedName>
        <fullName evidence="1">Uncharacterized protein</fullName>
    </submittedName>
</protein>
<dbReference type="EMBL" id="JARQZJ010000006">
    <property type="protein sequence ID" value="KAK9871526.1"/>
    <property type="molecule type" value="Genomic_DNA"/>
</dbReference>
<evidence type="ECO:0000313" key="2">
    <source>
        <dbReference type="Proteomes" id="UP001431783"/>
    </source>
</evidence>
<dbReference type="Pfam" id="PF14906">
    <property type="entry name" value="DUF4495"/>
    <property type="match status" value="1"/>
</dbReference>